<evidence type="ECO:0000256" key="2">
    <source>
        <dbReference type="ARBA" id="ARBA00004141"/>
    </source>
</evidence>
<proteinExistence type="inferred from homology"/>
<dbReference type="PANTHER" id="PTHR42837">
    <property type="entry name" value="REGULATOR OF SIGMA-E PROTEASE RSEP"/>
    <property type="match status" value="1"/>
</dbReference>
<comment type="cofactor">
    <cofactor evidence="1 11">
        <name>Zn(2+)</name>
        <dbReference type="ChEBI" id="CHEBI:29105"/>
    </cofactor>
</comment>
<evidence type="ECO:0000256" key="10">
    <source>
        <dbReference type="ARBA" id="ARBA00023136"/>
    </source>
</evidence>
<evidence type="ECO:0000256" key="9">
    <source>
        <dbReference type="ARBA" id="ARBA00023049"/>
    </source>
</evidence>
<keyword evidence="14" id="KW-1185">Reference proteome</keyword>
<gene>
    <name evidence="13" type="ORF">OB69_09265</name>
</gene>
<evidence type="ECO:0000256" key="7">
    <source>
        <dbReference type="ARBA" id="ARBA00022833"/>
    </source>
</evidence>
<name>A0A0L8AL73_9BACT</name>
<evidence type="ECO:0000256" key="3">
    <source>
        <dbReference type="ARBA" id="ARBA00007931"/>
    </source>
</evidence>
<dbReference type="InterPro" id="IPR036034">
    <property type="entry name" value="PDZ_sf"/>
</dbReference>
<keyword evidence="11" id="KW-0479">Metal-binding</keyword>
<dbReference type="RefSeq" id="WP_053223436.1">
    <property type="nucleotide sequence ID" value="NZ_JSVA01000009.1"/>
</dbReference>
<comment type="subcellular location">
    <subcellularLocation>
        <location evidence="2">Membrane</location>
        <topology evidence="2">Multi-pass membrane protein</topology>
    </subcellularLocation>
</comment>
<dbReference type="InterPro" id="IPR004387">
    <property type="entry name" value="Pept_M50_Zn"/>
</dbReference>
<dbReference type="GO" id="GO:0004222">
    <property type="term" value="F:metalloendopeptidase activity"/>
    <property type="evidence" value="ECO:0007669"/>
    <property type="project" value="InterPro"/>
</dbReference>
<dbReference type="InterPro" id="IPR008915">
    <property type="entry name" value="Peptidase_M50"/>
</dbReference>
<dbReference type="CDD" id="cd06163">
    <property type="entry name" value="S2P-M50_PDZ_RseP-like"/>
    <property type="match status" value="1"/>
</dbReference>
<dbReference type="PATRIC" id="fig|1566026.4.peg.3690"/>
<dbReference type="AlphaFoldDB" id="A0A0L8AL73"/>
<evidence type="ECO:0000256" key="1">
    <source>
        <dbReference type="ARBA" id="ARBA00001947"/>
    </source>
</evidence>
<dbReference type="OrthoDB" id="9782003at2"/>
<feature type="domain" description="Peptidase M50" evidence="12">
    <location>
        <begin position="10"/>
        <end position="420"/>
    </location>
</feature>
<reference evidence="14" key="1">
    <citation type="submission" date="2014-11" db="EMBL/GenBank/DDBJ databases">
        <title>Genome sequencing of Roseivirga sp. D-25.</title>
        <authorList>
            <person name="Selvaratnam C."/>
            <person name="Thevarajoo S."/>
            <person name="Goh K.M."/>
            <person name="Eee R."/>
            <person name="Chan K.-G."/>
            <person name="Chong C.S."/>
        </authorList>
    </citation>
    <scope>NUCLEOTIDE SEQUENCE [LARGE SCALE GENOMIC DNA]</scope>
    <source>
        <strain evidence="14">D-25</strain>
    </source>
</reference>
<evidence type="ECO:0000256" key="6">
    <source>
        <dbReference type="ARBA" id="ARBA00022801"/>
    </source>
</evidence>
<feature type="transmembrane region" description="Helical" evidence="11">
    <location>
        <begin position="101"/>
        <end position="124"/>
    </location>
</feature>
<dbReference type="PANTHER" id="PTHR42837:SF2">
    <property type="entry name" value="MEMBRANE METALLOPROTEASE ARASP2, CHLOROPLASTIC-RELATED"/>
    <property type="match status" value="1"/>
</dbReference>
<feature type="transmembrane region" description="Helical" evidence="11">
    <location>
        <begin position="360"/>
        <end position="382"/>
    </location>
</feature>
<accession>A0A0L8AL73</accession>
<keyword evidence="5 11" id="KW-0812">Transmembrane</keyword>
<dbReference type="Pfam" id="PF02163">
    <property type="entry name" value="Peptidase_M50"/>
    <property type="match status" value="1"/>
</dbReference>
<organism evidence="13 14">
    <name type="scientific">Roseivirga seohaensis subsp. aquiponti</name>
    <dbReference type="NCBI Taxonomy" id="1566026"/>
    <lineage>
        <taxon>Bacteria</taxon>
        <taxon>Pseudomonadati</taxon>
        <taxon>Bacteroidota</taxon>
        <taxon>Cytophagia</taxon>
        <taxon>Cytophagales</taxon>
        <taxon>Roseivirgaceae</taxon>
        <taxon>Roseivirga</taxon>
    </lineage>
</organism>
<keyword evidence="8 11" id="KW-1133">Transmembrane helix</keyword>
<comment type="similarity">
    <text evidence="3 11">Belongs to the peptidase M50B family.</text>
</comment>
<keyword evidence="10 11" id="KW-0472">Membrane</keyword>
<feature type="transmembrane region" description="Helical" evidence="11">
    <location>
        <begin position="412"/>
        <end position="430"/>
    </location>
</feature>
<dbReference type="EC" id="3.4.24.-" evidence="11"/>
<keyword evidence="6 11" id="KW-0378">Hydrolase</keyword>
<dbReference type="GO" id="GO:0046872">
    <property type="term" value="F:metal ion binding"/>
    <property type="evidence" value="ECO:0007669"/>
    <property type="project" value="UniProtKB-KW"/>
</dbReference>
<evidence type="ECO:0000256" key="8">
    <source>
        <dbReference type="ARBA" id="ARBA00022989"/>
    </source>
</evidence>
<dbReference type="GO" id="GO:0016020">
    <property type="term" value="C:membrane"/>
    <property type="evidence" value="ECO:0007669"/>
    <property type="project" value="UniProtKB-SubCell"/>
</dbReference>
<sequence>METIVQIAQLLLALSILVGIHEAGHMLAARFFGMKVEKFFIGFPPKVFSFKKGDTEYGLGAIPLGGFVKISGMIDESMDKEQMKQEPQPWEFRSKPAWQRLIVMLGGIIVNVIAGIIAFVILTYNQGEAYIPAKFSKEYGVVAGEIAQEVGFQTGDKVIMVNGADYDRFGDITSGETLLTTDGYWTVERNGQQLDIPIPKGFLNNLSDEEFQSKFLEPRQPSIVGGLQEGFNIPLQEGDKILQANGVEVQYFDQLRSEMANYAGQNVAFLIERNGQEVTVNLDVNEETQIGIALAPAYEISEYTLAEAIPRGTSKAFGAVILNAKAMGKMFKFNGEMSARNMSGPIGIVNMFPKTWDWNAFWGITGFISMVLAFMNLLPIPALDGGHVMFLLFEMVSGKAPSDQFLENAQKVGMVILLLLMVFVFGNDILKLFGI</sequence>
<evidence type="ECO:0000256" key="5">
    <source>
        <dbReference type="ARBA" id="ARBA00022692"/>
    </source>
</evidence>
<dbReference type="NCBIfam" id="TIGR00054">
    <property type="entry name" value="RIP metalloprotease RseP"/>
    <property type="match status" value="1"/>
</dbReference>
<keyword evidence="7 11" id="KW-0862">Zinc</keyword>
<keyword evidence="9 11" id="KW-0482">Metalloprotease</keyword>
<evidence type="ECO:0000313" key="14">
    <source>
        <dbReference type="Proteomes" id="UP000036908"/>
    </source>
</evidence>
<dbReference type="Proteomes" id="UP000036908">
    <property type="component" value="Unassembled WGS sequence"/>
</dbReference>
<dbReference type="Gene3D" id="2.30.42.10">
    <property type="match status" value="1"/>
</dbReference>
<dbReference type="GO" id="GO:0006508">
    <property type="term" value="P:proteolysis"/>
    <property type="evidence" value="ECO:0007669"/>
    <property type="project" value="UniProtKB-KW"/>
</dbReference>
<protein>
    <recommendedName>
        <fullName evidence="11">Zinc metalloprotease</fullName>
        <ecNumber evidence="11">3.4.24.-</ecNumber>
    </recommendedName>
</protein>
<dbReference type="SUPFAM" id="SSF50156">
    <property type="entry name" value="PDZ domain-like"/>
    <property type="match status" value="2"/>
</dbReference>
<evidence type="ECO:0000256" key="4">
    <source>
        <dbReference type="ARBA" id="ARBA00022670"/>
    </source>
</evidence>
<evidence type="ECO:0000256" key="11">
    <source>
        <dbReference type="RuleBase" id="RU362031"/>
    </source>
</evidence>
<evidence type="ECO:0000313" key="13">
    <source>
        <dbReference type="EMBL" id="KOF03001.1"/>
    </source>
</evidence>
<keyword evidence="4" id="KW-0645">Protease</keyword>
<evidence type="ECO:0000259" key="12">
    <source>
        <dbReference type="Pfam" id="PF02163"/>
    </source>
</evidence>
<dbReference type="EMBL" id="JSVA01000009">
    <property type="protein sequence ID" value="KOF03001.1"/>
    <property type="molecule type" value="Genomic_DNA"/>
</dbReference>
<comment type="caution">
    <text evidence="13">The sequence shown here is derived from an EMBL/GenBank/DDBJ whole genome shotgun (WGS) entry which is preliminary data.</text>
</comment>